<keyword evidence="1" id="KW-0472">Membrane</keyword>
<dbReference type="OrthoDB" id="5944386at2"/>
<protein>
    <submittedName>
        <fullName evidence="2">Uncharacterized protein</fullName>
    </submittedName>
</protein>
<keyword evidence="1" id="KW-0812">Transmembrane</keyword>
<dbReference type="Proteomes" id="UP000077255">
    <property type="component" value="Chromosome"/>
</dbReference>
<dbReference type="EMBL" id="CP014841">
    <property type="protein sequence ID" value="AND69786.1"/>
    <property type="molecule type" value="Genomic_DNA"/>
</dbReference>
<evidence type="ECO:0000256" key="1">
    <source>
        <dbReference type="SAM" id="Phobius"/>
    </source>
</evidence>
<name>A0A160N1S3_9GAMM</name>
<keyword evidence="3" id="KW-1185">Reference proteome</keyword>
<keyword evidence="1" id="KW-1133">Transmembrane helix</keyword>
<organism evidence="2 3">
    <name type="scientific">Dyella thiooxydans</name>
    <dbReference type="NCBI Taxonomy" id="445710"/>
    <lineage>
        <taxon>Bacteria</taxon>
        <taxon>Pseudomonadati</taxon>
        <taxon>Pseudomonadota</taxon>
        <taxon>Gammaproteobacteria</taxon>
        <taxon>Lysobacterales</taxon>
        <taxon>Rhodanobacteraceae</taxon>
        <taxon>Dyella</taxon>
    </lineage>
</organism>
<proteinExistence type="predicted"/>
<sequence length="255" mass="27571">MEPTLSPALASHLQALVREPTTAALDAAQARLERRLVDARPRRVRAARWIGALATVATACLVLALVLMPTSRGVAFDLALKHLRDFRTLSMTIEQQSQGIAMPAIHVRMDRAGNARTDIGEATSVVVNAAEHRVLTLLHGPRMAMLVTLPADAKPTPDAALKWLEAIRQFQGKAAELPGQRIIDGRIAHGWQLDVQGMRIALWADDDGVPRAVEVGGHGMAMSQRIHVSVDPPLDAALFSTAIPAGYHEAQPDRD</sequence>
<dbReference type="STRING" id="445710.ATSB10_23320"/>
<dbReference type="AlphaFoldDB" id="A0A160N1S3"/>
<evidence type="ECO:0000313" key="3">
    <source>
        <dbReference type="Proteomes" id="UP000077255"/>
    </source>
</evidence>
<dbReference type="RefSeq" id="WP_063672932.1">
    <property type="nucleotide sequence ID" value="NZ_CP014841.1"/>
</dbReference>
<evidence type="ECO:0000313" key="2">
    <source>
        <dbReference type="EMBL" id="AND69786.1"/>
    </source>
</evidence>
<reference evidence="2 3" key="1">
    <citation type="submission" date="2016-02" db="EMBL/GenBank/DDBJ databases">
        <title>Complete genome sequencing and analysis of ATSB10, Dyella thiooxydans isolated from rhizosphere soil of sunflower (Helianthus annuus L.).</title>
        <authorList>
            <person name="Lee Y."/>
            <person name="Hwangbo K."/>
            <person name="Chung H."/>
            <person name="Yoo J."/>
            <person name="Kim K.Y."/>
            <person name="Sa T.M."/>
            <person name="Um Y."/>
            <person name="Madhaiyan M."/>
        </authorList>
    </citation>
    <scope>NUCLEOTIDE SEQUENCE [LARGE SCALE GENOMIC DNA]</scope>
    <source>
        <strain evidence="2 3">ATSB10</strain>
    </source>
</reference>
<dbReference type="PATRIC" id="fig|445710.3.peg.2326"/>
<accession>A0A160N1S3</accession>
<gene>
    <name evidence="2" type="ORF">ATSB10_23320</name>
</gene>
<dbReference type="KEGG" id="dtx:ATSB10_23320"/>
<feature type="transmembrane region" description="Helical" evidence="1">
    <location>
        <begin position="49"/>
        <end position="68"/>
    </location>
</feature>